<dbReference type="InterPro" id="IPR000160">
    <property type="entry name" value="GGDEF_dom"/>
</dbReference>
<reference evidence="3 4" key="1">
    <citation type="submission" date="2018-04" db="EMBL/GenBank/DDBJ databases">
        <title>Polynucleobacter sp. UK-Long2-W17 genome.</title>
        <authorList>
            <person name="Hahn M.W."/>
        </authorList>
    </citation>
    <scope>NUCLEOTIDE SEQUENCE [LARGE SCALE GENOMIC DNA]</scope>
    <source>
        <strain evidence="3 4">UK-Long2-W17</strain>
    </source>
</reference>
<protein>
    <recommendedName>
        <fullName evidence="2">GGDEF domain-containing protein</fullName>
    </recommendedName>
</protein>
<dbReference type="GO" id="GO:0003824">
    <property type="term" value="F:catalytic activity"/>
    <property type="evidence" value="ECO:0007669"/>
    <property type="project" value="UniProtKB-ARBA"/>
</dbReference>
<dbReference type="InterPro" id="IPR029787">
    <property type="entry name" value="Nucleotide_cyclase"/>
</dbReference>
<dbReference type="PROSITE" id="PS50887">
    <property type="entry name" value="GGDEF"/>
    <property type="match status" value="1"/>
</dbReference>
<evidence type="ECO:0000256" key="1">
    <source>
        <dbReference type="SAM" id="Coils"/>
    </source>
</evidence>
<feature type="domain" description="GGDEF" evidence="2">
    <location>
        <begin position="130"/>
        <end position="277"/>
    </location>
</feature>
<dbReference type="InterPro" id="IPR052163">
    <property type="entry name" value="DGC-Regulatory_Protein"/>
</dbReference>
<evidence type="ECO:0000313" key="4">
    <source>
        <dbReference type="Proteomes" id="UP000501090"/>
    </source>
</evidence>
<keyword evidence="1" id="KW-0175">Coiled coil</keyword>
<dbReference type="CDD" id="cd01949">
    <property type="entry name" value="GGDEF"/>
    <property type="match status" value="1"/>
</dbReference>
<dbReference type="RefSeq" id="WP_173959654.1">
    <property type="nucleotide sequence ID" value="NZ_CBCSCC010000014.1"/>
</dbReference>
<accession>A0A6M9PIU9</accession>
<sequence length="277" mass="30428">MSESMINPVDDLVALNLTLSKLALANRDIALQVAEQAEKAAKSVLATKKLADDLTELNKQLAIENKEKIKLAAELSEVNKRLEIEINKREQQTEQILHTSLHDSLTKLATRSLLTDHLNQAFAANRRSGCNGALLFIDLDNFKVLNDTYGHHAGDLLLIEVGKRLTACVRLGDTVARLGGDEFVVLVTDLNKNIELAKSSILLIAEEIRLSLAKPSILKLQDEGGHIQEVECQCTASIGVVLFNAEIDSGDKVLARADHAMYRAKEAGRNRIEFAES</sequence>
<evidence type="ECO:0000259" key="2">
    <source>
        <dbReference type="PROSITE" id="PS50887"/>
    </source>
</evidence>
<organism evidence="3 4">
    <name type="scientific">Polynucleobacter arcticus</name>
    <dbReference type="NCBI Taxonomy" id="1743165"/>
    <lineage>
        <taxon>Bacteria</taxon>
        <taxon>Pseudomonadati</taxon>
        <taxon>Pseudomonadota</taxon>
        <taxon>Betaproteobacteria</taxon>
        <taxon>Burkholderiales</taxon>
        <taxon>Burkholderiaceae</taxon>
        <taxon>Polynucleobacter</taxon>
    </lineage>
</organism>
<dbReference type="AlphaFoldDB" id="A0A6M9PIU9"/>
<gene>
    <name evidence="3" type="ORF">DN92_01855</name>
</gene>
<dbReference type="PANTHER" id="PTHR46663:SF3">
    <property type="entry name" value="SLL0267 PROTEIN"/>
    <property type="match status" value="1"/>
</dbReference>
<dbReference type="Gene3D" id="3.30.70.270">
    <property type="match status" value="1"/>
</dbReference>
<dbReference type="NCBIfam" id="TIGR00254">
    <property type="entry name" value="GGDEF"/>
    <property type="match status" value="1"/>
</dbReference>
<name>A0A6M9PIU9_9BURK</name>
<dbReference type="Pfam" id="PF00990">
    <property type="entry name" value="GGDEF"/>
    <property type="match status" value="1"/>
</dbReference>
<keyword evidence="4" id="KW-1185">Reference proteome</keyword>
<dbReference type="PANTHER" id="PTHR46663">
    <property type="entry name" value="DIGUANYLATE CYCLASE DGCT-RELATED"/>
    <property type="match status" value="1"/>
</dbReference>
<dbReference type="KEGG" id="pard:DN92_01855"/>
<feature type="coiled-coil region" evidence="1">
    <location>
        <begin position="47"/>
        <end position="95"/>
    </location>
</feature>
<proteinExistence type="predicted"/>
<dbReference type="SMART" id="SM00267">
    <property type="entry name" value="GGDEF"/>
    <property type="match status" value="1"/>
</dbReference>
<dbReference type="Proteomes" id="UP000501090">
    <property type="component" value="Chromosome"/>
</dbReference>
<dbReference type="EMBL" id="CP028940">
    <property type="protein sequence ID" value="QKM59882.1"/>
    <property type="molecule type" value="Genomic_DNA"/>
</dbReference>
<evidence type="ECO:0000313" key="3">
    <source>
        <dbReference type="EMBL" id="QKM59882.1"/>
    </source>
</evidence>
<dbReference type="InterPro" id="IPR043128">
    <property type="entry name" value="Rev_trsase/Diguanyl_cyclase"/>
</dbReference>
<dbReference type="FunFam" id="3.30.70.270:FF:000001">
    <property type="entry name" value="Diguanylate cyclase domain protein"/>
    <property type="match status" value="1"/>
</dbReference>
<dbReference type="SUPFAM" id="SSF55073">
    <property type="entry name" value="Nucleotide cyclase"/>
    <property type="match status" value="1"/>
</dbReference>